<organism evidence="2">
    <name type="scientific">Noctiluca scintillans</name>
    <name type="common">Sea sparkle</name>
    <name type="synonym">Red tide dinoflagellate</name>
    <dbReference type="NCBI Taxonomy" id="2966"/>
    <lineage>
        <taxon>Eukaryota</taxon>
        <taxon>Sar</taxon>
        <taxon>Alveolata</taxon>
        <taxon>Dinophyceae</taxon>
        <taxon>Noctilucales</taxon>
        <taxon>Noctilucaceae</taxon>
        <taxon>Noctiluca</taxon>
    </lineage>
</organism>
<feature type="compositionally biased region" description="Low complexity" evidence="1">
    <location>
        <begin position="43"/>
        <end position="55"/>
    </location>
</feature>
<feature type="region of interest" description="Disordered" evidence="1">
    <location>
        <begin position="92"/>
        <end position="112"/>
    </location>
</feature>
<reference evidence="2" key="1">
    <citation type="submission" date="2021-01" db="EMBL/GenBank/DDBJ databases">
        <authorList>
            <person name="Corre E."/>
            <person name="Pelletier E."/>
            <person name="Niang G."/>
            <person name="Scheremetjew M."/>
            <person name="Finn R."/>
            <person name="Kale V."/>
            <person name="Holt S."/>
            <person name="Cochrane G."/>
            <person name="Meng A."/>
            <person name="Brown T."/>
            <person name="Cohen L."/>
        </authorList>
    </citation>
    <scope>NUCLEOTIDE SEQUENCE</scope>
</reference>
<accession>A0A7S0ZML9</accession>
<protein>
    <submittedName>
        <fullName evidence="2">Uncharacterized protein</fullName>
    </submittedName>
</protein>
<feature type="compositionally biased region" description="Polar residues" evidence="1">
    <location>
        <begin position="95"/>
        <end position="112"/>
    </location>
</feature>
<gene>
    <name evidence="2" type="ORF">NSCI0253_LOCUS1001</name>
</gene>
<feature type="region of interest" description="Disordered" evidence="1">
    <location>
        <begin position="1"/>
        <end position="23"/>
    </location>
</feature>
<dbReference type="AlphaFoldDB" id="A0A7S0ZML9"/>
<name>A0A7S0ZML9_NOCSC</name>
<feature type="region of interest" description="Disordered" evidence="1">
    <location>
        <begin position="35"/>
        <end position="55"/>
    </location>
</feature>
<evidence type="ECO:0000256" key="1">
    <source>
        <dbReference type="SAM" id="MobiDB-lite"/>
    </source>
</evidence>
<proteinExistence type="predicted"/>
<evidence type="ECO:0000313" key="2">
    <source>
        <dbReference type="EMBL" id="CAD8826655.1"/>
    </source>
</evidence>
<sequence length="158" mass="17031">MAQAIGSTHTNSREANSQTLSAMSVRKTVTVSLPGEALDSTEPTPGGTPSLPSPVVMPWCTPQNVATTAWRHRVCPKTPARKWHLAGAVSAGRNEATSTPKGFQTPTTNWPNQRGVEQIRSPKFFNRHHGTVEEQHAACPLFFPLLGGTEAPQHKSTT</sequence>
<dbReference type="EMBL" id="HBFQ01001468">
    <property type="protein sequence ID" value="CAD8826655.1"/>
    <property type="molecule type" value="Transcribed_RNA"/>
</dbReference>